<name>A0AAV4UCX5_CAEEX</name>
<comment type="caution">
    <text evidence="1">The sequence shown here is derived from an EMBL/GenBank/DDBJ whole genome shotgun (WGS) entry which is preliminary data.</text>
</comment>
<evidence type="ECO:0000313" key="2">
    <source>
        <dbReference type="Proteomes" id="UP001054945"/>
    </source>
</evidence>
<proteinExistence type="predicted"/>
<organism evidence="1 2">
    <name type="scientific">Caerostris extrusa</name>
    <name type="common">Bark spider</name>
    <name type="synonym">Caerostris bankana</name>
    <dbReference type="NCBI Taxonomy" id="172846"/>
    <lineage>
        <taxon>Eukaryota</taxon>
        <taxon>Metazoa</taxon>
        <taxon>Ecdysozoa</taxon>
        <taxon>Arthropoda</taxon>
        <taxon>Chelicerata</taxon>
        <taxon>Arachnida</taxon>
        <taxon>Araneae</taxon>
        <taxon>Araneomorphae</taxon>
        <taxon>Entelegynae</taxon>
        <taxon>Araneoidea</taxon>
        <taxon>Araneidae</taxon>
        <taxon>Caerostris</taxon>
    </lineage>
</organism>
<protein>
    <submittedName>
        <fullName evidence="1">Uncharacterized protein</fullName>
    </submittedName>
</protein>
<accession>A0AAV4UCX5</accession>
<evidence type="ECO:0000313" key="1">
    <source>
        <dbReference type="EMBL" id="GIY55549.1"/>
    </source>
</evidence>
<sequence>MQTGKEKGEVSRDKNGKGLKMLRSSRGITVISEEKEKKMRCMEYFCSESKELTVQAKWNSTIRMGFLAKGKKKKKKLRIIATEMKVEDRA</sequence>
<dbReference type="Proteomes" id="UP001054945">
    <property type="component" value="Unassembled WGS sequence"/>
</dbReference>
<reference evidence="1 2" key="1">
    <citation type="submission" date="2021-06" db="EMBL/GenBank/DDBJ databases">
        <title>Caerostris extrusa draft genome.</title>
        <authorList>
            <person name="Kono N."/>
            <person name="Arakawa K."/>
        </authorList>
    </citation>
    <scope>NUCLEOTIDE SEQUENCE [LARGE SCALE GENOMIC DNA]</scope>
</reference>
<dbReference type="EMBL" id="BPLR01012651">
    <property type="protein sequence ID" value="GIY55549.1"/>
    <property type="molecule type" value="Genomic_DNA"/>
</dbReference>
<dbReference type="AlphaFoldDB" id="A0AAV4UCX5"/>
<keyword evidence="2" id="KW-1185">Reference proteome</keyword>
<gene>
    <name evidence="1" type="ORF">CEXT_15971</name>
</gene>